<name>A0ABW1XKY6_9ALTE</name>
<dbReference type="InterPro" id="IPR050250">
    <property type="entry name" value="Macrolide_Exporter_MacB"/>
</dbReference>
<keyword evidence="5 6" id="KW-0472">Membrane</keyword>
<sequence length="437" mass="48657">MFRYYLRLALLSYKRNPILSSLMVLAIAMGIGACMTTITVNYIMSSDPIPQKSEQLFYVQLDSWDPNSPAREPNDPPDQVTWTDATNLMKAKQAFRQSAMARSGGVVEPENGDSKPFMTDIRLAYSDFFAMFNVPFQYGSGWDSQSDDNRDMVVVISRAMNDQLFGGENSVGKTVRLAGHNFRVVGVLKEWRLVPRFYDVTTGAFDNTEDFYMPMPLKESLELTSNGNVNCWKRPAEDGFLGFLYSECVNFQMWVELRDDAEKQAYMAFLNSYADEQRALGRFERPNNNRLSNVMEWMAYNNVVADDAEIMLWLSLMFLLVCLLNTIGLLLAKFSGKAGEISLRRAVGASRRDVFMQHLVETGLIGVIGGIAGLGLAMLGLSGIGVLYGDLANDLTSMDPKLVAIALGLALVSSILAGLYPTWRSTRVAPASQLKSQ</sequence>
<comment type="subcellular location">
    <subcellularLocation>
        <location evidence="1">Cell membrane</location>
        <topology evidence="1">Multi-pass membrane protein</topology>
    </subcellularLocation>
</comment>
<evidence type="ECO:0000259" key="8">
    <source>
        <dbReference type="Pfam" id="PF12704"/>
    </source>
</evidence>
<comment type="caution">
    <text evidence="9">The sequence shown here is derived from an EMBL/GenBank/DDBJ whole genome shotgun (WGS) entry which is preliminary data.</text>
</comment>
<dbReference type="InterPro" id="IPR025857">
    <property type="entry name" value="MacB_PCD"/>
</dbReference>
<keyword evidence="10" id="KW-1185">Reference proteome</keyword>
<feature type="transmembrane region" description="Helical" evidence="6">
    <location>
        <begin position="402"/>
        <end position="423"/>
    </location>
</feature>
<organism evidence="9 10">
    <name type="scientific">Pseudobowmanella zhangzhouensis</name>
    <dbReference type="NCBI Taxonomy" id="1537679"/>
    <lineage>
        <taxon>Bacteria</taxon>
        <taxon>Pseudomonadati</taxon>
        <taxon>Pseudomonadota</taxon>
        <taxon>Gammaproteobacteria</taxon>
        <taxon>Alteromonadales</taxon>
        <taxon>Alteromonadaceae</taxon>
    </lineage>
</organism>
<feature type="transmembrane region" description="Helical" evidence="6">
    <location>
        <begin position="359"/>
        <end position="382"/>
    </location>
</feature>
<accession>A0ABW1XKY6</accession>
<dbReference type="PANTHER" id="PTHR30572:SF18">
    <property type="entry name" value="ABC-TYPE MACROLIDE FAMILY EXPORT SYSTEM PERMEASE COMPONENT 2"/>
    <property type="match status" value="1"/>
</dbReference>
<evidence type="ECO:0000313" key="10">
    <source>
        <dbReference type="Proteomes" id="UP001596364"/>
    </source>
</evidence>
<evidence type="ECO:0000313" key="9">
    <source>
        <dbReference type="EMBL" id="MFC6440231.1"/>
    </source>
</evidence>
<feature type="domain" description="ABC3 transporter permease C-terminal" evidence="7">
    <location>
        <begin position="314"/>
        <end position="428"/>
    </location>
</feature>
<keyword evidence="4 6" id="KW-1133">Transmembrane helix</keyword>
<dbReference type="EMBL" id="JBHSUS010000001">
    <property type="protein sequence ID" value="MFC6440231.1"/>
    <property type="molecule type" value="Genomic_DNA"/>
</dbReference>
<protein>
    <submittedName>
        <fullName evidence="9">ABC transporter permease</fullName>
    </submittedName>
</protein>
<evidence type="ECO:0000256" key="4">
    <source>
        <dbReference type="ARBA" id="ARBA00022989"/>
    </source>
</evidence>
<evidence type="ECO:0000256" key="1">
    <source>
        <dbReference type="ARBA" id="ARBA00004651"/>
    </source>
</evidence>
<evidence type="ECO:0000256" key="2">
    <source>
        <dbReference type="ARBA" id="ARBA00022475"/>
    </source>
</evidence>
<dbReference type="Proteomes" id="UP001596364">
    <property type="component" value="Unassembled WGS sequence"/>
</dbReference>
<dbReference type="Pfam" id="PF12704">
    <property type="entry name" value="MacB_PCD"/>
    <property type="match status" value="1"/>
</dbReference>
<dbReference type="RefSeq" id="WP_131258035.1">
    <property type="nucleotide sequence ID" value="NZ_JBHSUS010000001.1"/>
</dbReference>
<gene>
    <name evidence="9" type="ORF">ACFP85_08735</name>
</gene>
<proteinExistence type="predicted"/>
<dbReference type="PROSITE" id="PS51257">
    <property type="entry name" value="PROKAR_LIPOPROTEIN"/>
    <property type="match status" value="1"/>
</dbReference>
<reference evidence="10" key="1">
    <citation type="journal article" date="2019" name="Int. J. Syst. Evol. Microbiol.">
        <title>The Global Catalogue of Microorganisms (GCM) 10K type strain sequencing project: providing services to taxonomists for standard genome sequencing and annotation.</title>
        <authorList>
            <consortium name="The Broad Institute Genomics Platform"/>
            <consortium name="The Broad Institute Genome Sequencing Center for Infectious Disease"/>
            <person name="Wu L."/>
            <person name="Ma J."/>
        </authorList>
    </citation>
    <scope>NUCLEOTIDE SEQUENCE [LARGE SCALE GENOMIC DNA]</scope>
    <source>
        <strain evidence="10">CGMCC 1.16031</strain>
    </source>
</reference>
<feature type="domain" description="MacB-like periplasmic core" evidence="8">
    <location>
        <begin position="20"/>
        <end position="266"/>
    </location>
</feature>
<feature type="transmembrane region" description="Helical" evidence="6">
    <location>
        <begin position="310"/>
        <end position="332"/>
    </location>
</feature>
<evidence type="ECO:0000256" key="3">
    <source>
        <dbReference type="ARBA" id="ARBA00022692"/>
    </source>
</evidence>
<evidence type="ECO:0000259" key="7">
    <source>
        <dbReference type="Pfam" id="PF02687"/>
    </source>
</evidence>
<dbReference type="PANTHER" id="PTHR30572">
    <property type="entry name" value="MEMBRANE COMPONENT OF TRANSPORTER-RELATED"/>
    <property type="match status" value="1"/>
</dbReference>
<keyword evidence="2" id="KW-1003">Cell membrane</keyword>
<feature type="transmembrane region" description="Helical" evidence="6">
    <location>
        <begin position="21"/>
        <end position="44"/>
    </location>
</feature>
<evidence type="ECO:0000256" key="6">
    <source>
        <dbReference type="SAM" id="Phobius"/>
    </source>
</evidence>
<keyword evidence="3 6" id="KW-0812">Transmembrane</keyword>
<dbReference type="InterPro" id="IPR003838">
    <property type="entry name" value="ABC3_permease_C"/>
</dbReference>
<evidence type="ECO:0000256" key="5">
    <source>
        <dbReference type="ARBA" id="ARBA00023136"/>
    </source>
</evidence>
<dbReference type="Pfam" id="PF02687">
    <property type="entry name" value="FtsX"/>
    <property type="match status" value="1"/>
</dbReference>